<dbReference type="Pfam" id="PF17389">
    <property type="entry name" value="Bac_rhamnosid6H"/>
    <property type="match status" value="1"/>
</dbReference>
<dbReference type="InterPro" id="IPR035396">
    <property type="entry name" value="Bac_rhamnosid6H"/>
</dbReference>
<dbReference type="InterPro" id="IPR008928">
    <property type="entry name" value="6-hairpin_glycosidase_sf"/>
</dbReference>
<dbReference type="Gene3D" id="2.60.420.10">
    <property type="entry name" value="Maltose phosphorylase, domain 3"/>
    <property type="match status" value="1"/>
</dbReference>
<dbReference type="GO" id="GO:0005975">
    <property type="term" value="P:carbohydrate metabolic process"/>
    <property type="evidence" value="ECO:0007669"/>
    <property type="project" value="InterPro"/>
</dbReference>
<dbReference type="InterPro" id="IPR013783">
    <property type="entry name" value="Ig-like_fold"/>
</dbReference>
<dbReference type="Gene3D" id="2.60.40.10">
    <property type="entry name" value="Immunoglobulins"/>
    <property type="match status" value="1"/>
</dbReference>
<evidence type="ECO:0000259" key="6">
    <source>
        <dbReference type="Pfam" id="PF08531"/>
    </source>
</evidence>
<dbReference type="SUPFAM" id="SSF49785">
    <property type="entry name" value="Galactose-binding domain-like"/>
    <property type="match status" value="2"/>
</dbReference>
<keyword evidence="4" id="KW-0732">Signal</keyword>
<feature type="domain" description="Alpha-L-rhamnosidase six-hairpin glycosidase" evidence="7">
    <location>
        <begin position="788"/>
        <end position="1122"/>
    </location>
</feature>
<name>A0A367FR57_9ACTN</name>
<dbReference type="GO" id="GO:0030596">
    <property type="term" value="F:alpha-L-rhamnosidase activity"/>
    <property type="evidence" value="ECO:0007669"/>
    <property type="project" value="UniProtKB-EC"/>
</dbReference>
<sequence length="1227" mass="128670">MALLLLGWTPAAGPATAKAEAAAPVSLDGASWIWYPEGNPSQSAPVGTRYLRRTFTVPSGAVSDAHLVVTGDDTIDVWLNGVPLAGSPRQTDSWRRALYVDLASALRAGSNTLAVAARNTTTSPAGVVGRLRVTTAGGTADLVTDAAWKASATATPGWIQPAFADGSWPAAAVSGTYGIAPWGAVAAPDLSTPSPLTVAAPTTERRTTPIGVDAALPRFGWRLTGGQGEQAQAAYQIIVASTSAGAQAGTGDLWDSGRVVGGRSLDAVYGGRALASGTRYHWRVRVWDTQGRAGGWGPVTWFETGLLDPSAEWQADFIGASPTAPSLSGASWIWYPEGDPASSAPQATRYFRRSFTPPAGTVTRATLTVTGDDTADVWVNGTQVHSSPRGVDSWKSAAVVDVTARLRAGSNTVAIAAQNTTVSPAGVIAALEVDVAGAGRTRIVTDAAWKAAQTVASGWQDPAFNDSAWPAAHVDAAYGSGPWGTNVSVAEPAPYVRKGFTLSKAVAEARLMVTALGLHETRINGAKVGTEALAPGWTDYNKRLTYRTYDVTTMVRQGDNAIGALLGHGWYSGSIGFAGSQRYGTQPWYSAQLRVRFTDGTTQTLRTDTSWRTAPGPITADDLYHGEEYDARAARTGWDTAGYSDAGWAAATVRAGAKPRLVAAIDPGVAVQASITPTSVTQPKPGVWVVDLGQNFAGWNRLRVRGPAGTTVTLRHAEILNADGTIYTANLRAARATDRFTLAGTGADEVYEPRFTVHGYRYVELTGFPGTPTTASLTGLAAWTDGAATGTFTSSNALVNQLQHNILWGARSNMLSVPTDCPQRDERLGWTGDIGIFAATSTFNFDVHGLLDKFADDLADAQHADGAFTDVAPDVCCGAGKAGWADAGVIVPYTLWQRYGDLRVVDEHYTSMKRWVDYSRSTAGADLIRNRDTYGDWLNVNDNTANDLISTAFFGHSARLLAQMAAATGRPSDAASYGTLADQVAQAFTTRFVAADGTVSGNTQTGYVLALAFDLVPGGRTQAVADKLAAKVAASGGHLSVGFLGVENLLPALADHGHLDTAYQILLQPGYPGWGYMNSRGATTIWERWDGIRTDGSLQDAGMNSFNHYGLGSVGDWLYRSVGGLGADSADPGYRRLTIAPRPGGGLTSGRSDLQTVYGRALSDWSVSGGTLTLRVEIPANATATVRVPAASATAVTAPPQAVPMGYDQGAATYHLGAGTYTFTTPA</sequence>
<dbReference type="Pfam" id="PF25788">
    <property type="entry name" value="Ig_Rha78A_N"/>
    <property type="match status" value="1"/>
</dbReference>
<reference evidence="9 10" key="1">
    <citation type="submission" date="2018-06" db="EMBL/GenBank/DDBJ databases">
        <title>Sphaerisporangium craniellae sp. nov., isolated from a marine sponge in the South China Sea.</title>
        <authorList>
            <person name="Li L."/>
        </authorList>
    </citation>
    <scope>NUCLEOTIDE SEQUENCE [LARGE SCALE GENOMIC DNA]</scope>
    <source>
        <strain evidence="9 10">CCTCC AA 208026</strain>
    </source>
</reference>
<feature type="chain" id="PRO_5016819720" description="alpha-L-rhamnosidase" evidence="4">
    <location>
        <begin position="18"/>
        <end position="1227"/>
    </location>
</feature>
<evidence type="ECO:0000313" key="9">
    <source>
        <dbReference type="EMBL" id="RCG32873.1"/>
    </source>
</evidence>
<evidence type="ECO:0000259" key="7">
    <source>
        <dbReference type="Pfam" id="PF17389"/>
    </source>
</evidence>
<comment type="caution">
    <text evidence="9">The sequence shown here is derived from an EMBL/GenBank/DDBJ whole genome shotgun (WGS) entry which is preliminary data.</text>
</comment>
<evidence type="ECO:0000313" key="10">
    <source>
        <dbReference type="Proteomes" id="UP000253094"/>
    </source>
</evidence>
<dbReference type="InterPro" id="IPR016007">
    <property type="entry name" value="Alpha_rhamnosid"/>
</dbReference>
<dbReference type="EMBL" id="QOIL01000002">
    <property type="protein sequence ID" value="RCG32873.1"/>
    <property type="molecule type" value="Genomic_DNA"/>
</dbReference>
<proteinExistence type="predicted"/>
<evidence type="ECO:0000259" key="5">
    <source>
        <dbReference type="Pfam" id="PF05592"/>
    </source>
</evidence>
<dbReference type="InterPro" id="IPR008979">
    <property type="entry name" value="Galactose-bd-like_sf"/>
</dbReference>
<evidence type="ECO:0000256" key="2">
    <source>
        <dbReference type="ARBA" id="ARBA00012652"/>
    </source>
</evidence>
<dbReference type="SUPFAM" id="SSF48208">
    <property type="entry name" value="Six-hairpin glycosidases"/>
    <property type="match status" value="1"/>
</dbReference>
<dbReference type="EC" id="3.2.1.40" evidence="2"/>
<dbReference type="Pfam" id="PF08531">
    <property type="entry name" value="Bac_rhamnosid_N"/>
    <property type="match status" value="1"/>
</dbReference>
<dbReference type="Gene3D" id="2.60.120.260">
    <property type="entry name" value="Galactose-binding domain-like"/>
    <property type="match status" value="4"/>
</dbReference>
<dbReference type="Pfam" id="PF05592">
    <property type="entry name" value="Bac_rhamnosid"/>
    <property type="match status" value="1"/>
</dbReference>
<dbReference type="InterPro" id="IPR012341">
    <property type="entry name" value="6hp_glycosidase-like_sf"/>
</dbReference>
<gene>
    <name evidence="9" type="ORF">DQ384_04345</name>
</gene>
<feature type="signal peptide" evidence="4">
    <location>
        <begin position="1"/>
        <end position="17"/>
    </location>
</feature>
<accession>A0A367FR57</accession>
<feature type="domain" description="Alpha-L-rhamnosidase C-terminal" evidence="8">
    <location>
        <begin position="1129"/>
        <end position="1195"/>
    </location>
</feature>
<comment type="catalytic activity">
    <reaction evidence="1">
        <text>Hydrolysis of terminal non-reducing alpha-L-rhamnose residues in alpha-L-rhamnosides.</text>
        <dbReference type="EC" id="3.2.1.40"/>
    </reaction>
</comment>
<keyword evidence="10" id="KW-1185">Reference proteome</keyword>
<feature type="domain" description="Alpha-L-rhamnosidase concanavalin-like" evidence="5">
    <location>
        <begin position="683"/>
        <end position="781"/>
    </location>
</feature>
<dbReference type="InterPro" id="IPR013737">
    <property type="entry name" value="Bac_rhamnosid_N"/>
</dbReference>
<dbReference type="Gene3D" id="1.50.10.10">
    <property type="match status" value="1"/>
</dbReference>
<dbReference type="InterPro" id="IPR035398">
    <property type="entry name" value="Bac_rhamnosid_C"/>
</dbReference>
<evidence type="ECO:0000256" key="4">
    <source>
        <dbReference type="SAM" id="SignalP"/>
    </source>
</evidence>
<evidence type="ECO:0000259" key="8">
    <source>
        <dbReference type="Pfam" id="PF17390"/>
    </source>
</evidence>
<evidence type="ECO:0000256" key="1">
    <source>
        <dbReference type="ARBA" id="ARBA00001445"/>
    </source>
</evidence>
<dbReference type="Pfam" id="PF17390">
    <property type="entry name" value="Bac_rhamnosid_C"/>
    <property type="match status" value="1"/>
</dbReference>
<dbReference type="PANTHER" id="PTHR33307:SF6">
    <property type="entry name" value="ALPHA-RHAMNOSIDASE (EUROFUNG)-RELATED"/>
    <property type="match status" value="1"/>
</dbReference>
<feature type="domain" description="Bacterial alpha-L-rhamnosidase N-terminal" evidence="6">
    <location>
        <begin position="504"/>
        <end position="671"/>
    </location>
</feature>
<dbReference type="InterPro" id="IPR008902">
    <property type="entry name" value="Rhamnosid_concanavalin"/>
</dbReference>
<dbReference type="OrthoDB" id="9761045at2"/>
<dbReference type="PANTHER" id="PTHR33307">
    <property type="entry name" value="ALPHA-RHAMNOSIDASE (EUROFUNG)"/>
    <property type="match status" value="1"/>
</dbReference>
<keyword evidence="3" id="KW-0378">Hydrolase</keyword>
<organism evidence="9 10">
    <name type="scientific">Sphaerisporangium album</name>
    <dbReference type="NCBI Taxonomy" id="509200"/>
    <lineage>
        <taxon>Bacteria</taxon>
        <taxon>Bacillati</taxon>
        <taxon>Actinomycetota</taxon>
        <taxon>Actinomycetes</taxon>
        <taxon>Streptosporangiales</taxon>
        <taxon>Streptosporangiaceae</taxon>
        <taxon>Sphaerisporangium</taxon>
    </lineage>
</organism>
<evidence type="ECO:0000256" key="3">
    <source>
        <dbReference type="ARBA" id="ARBA00022801"/>
    </source>
</evidence>
<dbReference type="Proteomes" id="UP000253094">
    <property type="component" value="Unassembled WGS sequence"/>
</dbReference>
<dbReference type="AlphaFoldDB" id="A0A367FR57"/>
<protein>
    <recommendedName>
        <fullName evidence="2">alpha-L-rhamnosidase</fullName>
        <ecNumber evidence="2">3.2.1.40</ecNumber>
    </recommendedName>
</protein>